<keyword evidence="4" id="KW-1185">Reference proteome</keyword>
<reference evidence="3 4" key="1">
    <citation type="submission" date="2017-06" db="EMBL/GenBank/DDBJ databases">
        <authorList>
            <person name="Kim H.J."/>
            <person name="Triplett B.A."/>
        </authorList>
    </citation>
    <scope>NUCLEOTIDE SEQUENCE [LARGE SCALE GENOMIC DNA]</scope>
    <source>
        <strain evidence="3 4">DSM 29339</strain>
    </source>
</reference>
<dbReference type="InterPro" id="IPR029058">
    <property type="entry name" value="AB_hydrolase_fold"/>
</dbReference>
<dbReference type="AlphaFoldDB" id="A0A239FT30"/>
<evidence type="ECO:0000259" key="2">
    <source>
        <dbReference type="Pfam" id="PF00561"/>
    </source>
</evidence>
<dbReference type="Proteomes" id="UP000198426">
    <property type="component" value="Unassembled WGS sequence"/>
</dbReference>
<protein>
    <submittedName>
        <fullName evidence="3">Alpha/beta hydrolase fold</fullName>
    </submittedName>
</protein>
<dbReference type="InterPro" id="IPR000073">
    <property type="entry name" value="AB_hydrolase_1"/>
</dbReference>
<sequence length="252" mass="25855">MMARSARSWTEADRSNAVPTESQPIPLVVASPGESVRGTVLLVHGRNGAPDQPHIAQIAEAYLARDWRVVAPGLPNSSALPGSGAPEKLTFTGHCKAASAVWGWVRERWPDTPLALAGHSIGAFAVAHLAAETPGPHHVLAVSPAVSGRALLLARVAMGPPAVEAVEREAPLFRAEMEAADAAPALAKTDAPLAVVTGAEDGLVPLKDARAYFAAAANARFFAAVPGQHHCPVGPDVGEALTAALSALEASA</sequence>
<evidence type="ECO:0000313" key="4">
    <source>
        <dbReference type="Proteomes" id="UP000198426"/>
    </source>
</evidence>
<evidence type="ECO:0000313" key="3">
    <source>
        <dbReference type="EMBL" id="SNS59975.1"/>
    </source>
</evidence>
<name>A0A239FT30_9RHOB</name>
<feature type="region of interest" description="Disordered" evidence="1">
    <location>
        <begin position="1"/>
        <end position="20"/>
    </location>
</feature>
<dbReference type="Gene3D" id="3.40.50.1820">
    <property type="entry name" value="alpha/beta hydrolase"/>
    <property type="match status" value="1"/>
</dbReference>
<accession>A0A239FT30</accession>
<dbReference type="Pfam" id="PF00561">
    <property type="entry name" value="Abhydrolase_1"/>
    <property type="match status" value="1"/>
</dbReference>
<dbReference type="GO" id="GO:0016787">
    <property type="term" value="F:hydrolase activity"/>
    <property type="evidence" value="ECO:0007669"/>
    <property type="project" value="UniProtKB-KW"/>
</dbReference>
<dbReference type="EMBL" id="FZOY01000002">
    <property type="protein sequence ID" value="SNS59975.1"/>
    <property type="molecule type" value="Genomic_DNA"/>
</dbReference>
<organism evidence="3 4">
    <name type="scientific">Tropicimonas sediminicola</name>
    <dbReference type="NCBI Taxonomy" id="1031541"/>
    <lineage>
        <taxon>Bacteria</taxon>
        <taxon>Pseudomonadati</taxon>
        <taxon>Pseudomonadota</taxon>
        <taxon>Alphaproteobacteria</taxon>
        <taxon>Rhodobacterales</taxon>
        <taxon>Roseobacteraceae</taxon>
        <taxon>Tropicimonas</taxon>
    </lineage>
</organism>
<feature type="domain" description="AB hydrolase-1" evidence="2">
    <location>
        <begin position="39"/>
        <end position="142"/>
    </location>
</feature>
<keyword evidence="3" id="KW-0378">Hydrolase</keyword>
<gene>
    <name evidence="3" type="ORF">SAMN05421757_102821</name>
</gene>
<evidence type="ECO:0000256" key="1">
    <source>
        <dbReference type="SAM" id="MobiDB-lite"/>
    </source>
</evidence>
<dbReference type="SUPFAM" id="SSF53474">
    <property type="entry name" value="alpha/beta-Hydrolases"/>
    <property type="match status" value="1"/>
</dbReference>
<proteinExistence type="predicted"/>